<keyword evidence="11 21" id="KW-0547">Nucleotide-binding</keyword>
<evidence type="ECO:0000256" key="22">
    <source>
        <dbReference type="SAM" id="MobiDB-lite"/>
    </source>
</evidence>
<evidence type="ECO:0000256" key="12">
    <source>
        <dbReference type="ARBA" id="ARBA00022777"/>
    </source>
</evidence>
<dbReference type="Gene3D" id="3.30.200.20">
    <property type="entry name" value="Phosphorylase Kinase, domain 1"/>
    <property type="match status" value="1"/>
</dbReference>
<dbReference type="InterPro" id="IPR017441">
    <property type="entry name" value="Protein_kinase_ATP_BS"/>
</dbReference>
<keyword evidence="18" id="KW-0325">Glycoprotein</keyword>
<evidence type="ECO:0000259" key="23">
    <source>
        <dbReference type="PROSITE" id="PS50011"/>
    </source>
</evidence>
<keyword evidence="13 21" id="KW-0067">ATP-binding</keyword>
<evidence type="ECO:0000256" key="7">
    <source>
        <dbReference type="ARBA" id="ARBA00022692"/>
    </source>
</evidence>
<comment type="subcellular location">
    <subcellularLocation>
        <location evidence="1">Endomembrane system</location>
    </subcellularLocation>
    <subcellularLocation>
        <location evidence="2">Membrane</location>
        <topology evidence="2">Single-pass type I membrane protein</topology>
    </subcellularLocation>
</comment>
<evidence type="ECO:0000256" key="3">
    <source>
        <dbReference type="ARBA" id="ARBA00011902"/>
    </source>
</evidence>
<keyword evidence="4" id="KW-0597">Phosphoprotein</keyword>
<dbReference type="GO" id="GO:0048468">
    <property type="term" value="P:cell development"/>
    <property type="evidence" value="ECO:0007669"/>
    <property type="project" value="UniProtKB-ARBA"/>
</dbReference>
<evidence type="ECO:0000256" key="17">
    <source>
        <dbReference type="ARBA" id="ARBA00023170"/>
    </source>
</evidence>
<sequence length="2098" mass="233407">MVLLLKVVLTDCFCWWRLQHRNDEDGDANGDTVSLVSKSLRRNRQVMVRLSRVTVCLCGDSDNGGYTSERQPPKTLPLPSPLPPAPVILLQLVSSSSSSSSSSLSQSPPLPQSSPILSSSLKKPLQKLQNTSPLSSPRKLQPSSPSSPSRALQSSPASSPLHPHLSSSPPPSLPSITTITTTQRPVQPSPPHAHSERDTTPPTPPYHTPLRCGRSVREWRTWVLVMLAVLGAAGECHAQTHYGETSTSTALCPPKRDSSQKICSSMDLRNTVDELVRLCHCSIIEGYLHFVLQEQNDTASAAKLREFTFPELREITEHLLVYRVFSLTTLRTLFPNLTVIRGEVLFYNYALVIYHTPNLVEVGLVSLTSILRGSVRIERNQQLCHVTTVDWARITSRSLTENYINRNKPESECHPCPADMGCPASTPCGPGRCWGPGACQILCRSGCSGGCVGGECCHEECVGGCLTPGNPRTCLACKNFWDVEEGSCSPDCPPGKLKVSRHRCERVRTCPHGRALRLDTRECVWDCPAGHENTTSTTFGRLCRPCQGHQCPRRCPGTKVSSVSHAQALRGCTLIEGGLTIVINGGENVRKELEENLSSIKEVEHFIKVFRSNLTSLAFLSSLTRVGGQERLHTDYSVVILDNPNLQELWDASGLTIERGKILVHANPKLCLHRVHTLANQTGLQGLSETDVSPTSNGDLVPCNITPLRASVSTSPLYGTLTVTVEATQLPGVSVYYVSYMKTDTNISLYDSDQPCSEQGWATVEMSIDGTRKDGGNKREEGREIRREERGRRRGGEHVVSGMLVNLDPFTRYAVFVKTVSLDSSARGAQSEVMYATTSPYNPSEPENPQWSSPNSSTLKLWWLPPRHPNGVIDHYLVTLVLLLDVPKVPASLDFCQEQERRHLQKNLQTDPVMRSTPYSNEDEIEDEEDMMDEEEEHDEEEDEDEGRDKDSRMYRNETRMDGDKDGELSCRRVSQFTASSSSSCCACPESPMSQSDGDVLGQIAFEDFIMDSVYVKKAERGRRRARARLHQLDTFEKDLRVIYQPPRKTRQAHHPRSLVARSLDSRESHMQLPVGSEDGVMEEYRHHQQLYHEEEQGGDFPLYHEERVHEFPSQGGIRAEYQLHESDLHKYNEPLPELGSVLRLQIRRTRNLHLTIHRLLHFSLYSVSIVACQAPEPFLPGTWMKLCSLHPAQTAAYTKPSVAGDQVPVESLKVAVLNGTLGSVSLSWEAPRSPNGGILAYIIRLHGPLREERCITHRKFEAQDGRLELDDLSPGNYSVSVRVRSKAKFGPYSEPIFFVIPGSAIEPSLPTLRVVLSAVLGVVGMVAAGLGCWGWRRYHTRYTIPDTMEEVDENPCYRGGFAPAEMFRQEFIFWRDDLKVMQDRPLGKGFFGMVFEGELTHTDKKRVAVKTHTERASKEDILQFLKEAAVMQNISCHHVVHLLGVVGDYSPVYVVMELMEQGDLKSFLQRHPRHHVSEEKLVEMAVQAADGMAYLAEGRLVHRDLAARNCLLDHNLVLKIGDFGLSRSLKSDYYRKEGQGVLPVKWMAPESLQRNVYSTHSDMWSYGVLLWEMATRGLTPYKNCTNEEVIRLVVEKYATLDRPRDSPQPFQRLMRQCWRYDSRERPTFLAVTKFLLKHTSSEFQERFEKVSFYHSRSSDYAKYRQASKRGFMSGGGRASDDDTSDDIALVSSSSEESDEEISEDGVLRFRTPHGSPRTTRRSPRVARGEMSTTLLGVGGKSMCRVAGGVTGPSDWSRSAAPSVLHFYTNVSPDTRIGKVVCGAGQSQMMAYGAGDEEYDPRYAQLALSTPSTPASGNRTPLRTPGSTPHTPFLHPNTAAFPLPSSTGVSGSPPPFLQQHKGENTVSSKSPSQISLATSPSATKPSAPFYTNLAKSLSTFIARTSAYPNEAPHRVLRRLTTVPYGLRGTTNTLKESSKWPSFMEGRSRTLPSSTSTCSIPTNLSTAAHTAELTHSRYSSSEITTRVSSTRSAALNEETVSSSISSILHDAQHSSSNNSEHGDAVLTLPRRSKSKFFRCERVYINTPPRPSGSLPDNFFRRLHAKYGEAPLPASTVESPKSKSLKRCKKENDPGDIEMM</sequence>
<evidence type="ECO:0000256" key="4">
    <source>
        <dbReference type="ARBA" id="ARBA00022553"/>
    </source>
</evidence>
<gene>
    <name evidence="25" type="primary">IR2</name>
</gene>
<feature type="region of interest" description="Disordered" evidence="22">
    <location>
        <begin position="769"/>
        <end position="795"/>
    </location>
</feature>
<evidence type="ECO:0000313" key="25">
    <source>
        <dbReference type="EMBL" id="UEP53722.1"/>
    </source>
</evidence>
<evidence type="ECO:0000256" key="13">
    <source>
        <dbReference type="ARBA" id="ARBA00022840"/>
    </source>
</evidence>
<dbReference type="Pfam" id="PF00757">
    <property type="entry name" value="Furin-like"/>
    <property type="match status" value="1"/>
</dbReference>
<keyword evidence="12" id="KW-0418">Kinase</keyword>
<accession>A0A8K1YT51</accession>
<dbReference type="FunFam" id="1.10.510.10:FF:001512">
    <property type="entry name" value="Receptor tyrosine-protein kinase erbB-2"/>
    <property type="match status" value="1"/>
</dbReference>
<protein>
    <recommendedName>
        <fullName evidence="3">receptor protein-tyrosine kinase</fullName>
        <ecNumber evidence="3">2.7.10.1</ecNumber>
    </recommendedName>
</protein>
<keyword evidence="17 25" id="KW-0675">Receptor</keyword>
<dbReference type="SUPFAM" id="SSF57184">
    <property type="entry name" value="Growth factor receptor domain"/>
    <property type="match status" value="1"/>
</dbReference>
<feature type="compositionally biased region" description="Basic and acidic residues" evidence="22">
    <location>
        <begin position="770"/>
        <end position="795"/>
    </location>
</feature>
<dbReference type="CDD" id="cd00064">
    <property type="entry name" value="FU"/>
    <property type="match status" value="1"/>
</dbReference>
<dbReference type="InterPro" id="IPR036116">
    <property type="entry name" value="FN3_sf"/>
</dbReference>
<comment type="catalytic activity">
    <reaction evidence="20">
        <text>L-tyrosyl-[protein] + ATP = O-phospho-L-tyrosyl-[protein] + ADP + H(+)</text>
        <dbReference type="Rhea" id="RHEA:10596"/>
        <dbReference type="Rhea" id="RHEA-COMP:10136"/>
        <dbReference type="Rhea" id="RHEA-COMP:20101"/>
        <dbReference type="ChEBI" id="CHEBI:15378"/>
        <dbReference type="ChEBI" id="CHEBI:30616"/>
        <dbReference type="ChEBI" id="CHEBI:46858"/>
        <dbReference type="ChEBI" id="CHEBI:61978"/>
        <dbReference type="ChEBI" id="CHEBI:456216"/>
        <dbReference type="EC" id="2.7.10.1"/>
    </reaction>
</comment>
<dbReference type="SUPFAM" id="SSF56112">
    <property type="entry name" value="Protein kinase-like (PK-like)"/>
    <property type="match status" value="1"/>
</dbReference>
<dbReference type="InterPro" id="IPR006211">
    <property type="entry name" value="Furin-like_Cys-rich_dom"/>
</dbReference>
<dbReference type="GO" id="GO:0005886">
    <property type="term" value="C:plasma membrane"/>
    <property type="evidence" value="ECO:0007669"/>
    <property type="project" value="TreeGrafter"/>
</dbReference>
<dbReference type="PROSITE" id="PS50853">
    <property type="entry name" value="FN3"/>
    <property type="match status" value="1"/>
</dbReference>
<dbReference type="CDD" id="cd00063">
    <property type="entry name" value="FN3"/>
    <property type="match status" value="2"/>
</dbReference>
<evidence type="ECO:0000256" key="11">
    <source>
        <dbReference type="ARBA" id="ARBA00022741"/>
    </source>
</evidence>
<keyword evidence="9" id="KW-0732">Signal</keyword>
<evidence type="ECO:0000256" key="15">
    <source>
        <dbReference type="ARBA" id="ARBA00023136"/>
    </source>
</evidence>
<dbReference type="Pfam" id="PF00041">
    <property type="entry name" value="fn3"/>
    <property type="match status" value="1"/>
</dbReference>
<feature type="region of interest" description="Disordered" evidence="22">
    <location>
        <begin position="2068"/>
        <end position="2098"/>
    </location>
</feature>
<dbReference type="Gene3D" id="1.10.510.10">
    <property type="entry name" value="Transferase(Phosphotransferase) domain 1"/>
    <property type="match status" value="1"/>
</dbReference>
<feature type="region of interest" description="Disordered" evidence="22">
    <location>
        <begin position="61"/>
        <end position="82"/>
    </location>
</feature>
<feature type="compositionally biased region" description="Polar residues" evidence="22">
    <location>
        <begin position="1808"/>
        <end position="1830"/>
    </location>
</feature>
<evidence type="ECO:0000256" key="21">
    <source>
        <dbReference type="PROSITE-ProRule" id="PRU10141"/>
    </source>
</evidence>
<dbReference type="SUPFAM" id="SSF49265">
    <property type="entry name" value="Fibronectin type III"/>
    <property type="match status" value="2"/>
</dbReference>
<feature type="compositionally biased region" description="Polar residues" evidence="22">
    <location>
        <begin position="1864"/>
        <end position="1883"/>
    </location>
</feature>
<evidence type="ECO:0000256" key="1">
    <source>
        <dbReference type="ARBA" id="ARBA00004308"/>
    </source>
</evidence>
<dbReference type="GO" id="GO:0012505">
    <property type="term" value="C:endomembrane system"/>
    <property type="evidence" value="ECO:0007669"/>
    <property type="project" value="UniProtKB-SubCell"/>
</dbReference>
<dbReference type="PRINTS" id="PR00109">
    <property type="entry name" value="TYRKINASE"/>
</dbReference>
<dbReference type="GO" id="GO:0046872">
    <property type="term" value="F:metal ion binding"/>
    <property type="evidence" value="ECO:0007669"/>
    <property type="project" value="UniProtKB-KW"/>
</dbReference>
<proteinExistence type="evidence at transcript level"/>
<dbReference type="CDD" id="cd00192">
    <property type="entry name" value="PTKc"/>
    <property type="match status" value="1"/>
</dbReference>
<keyword evidence="6" id="KW-0165">Cleavage on pair of basic residues</keyword>
<dbReference type="SMART" id="SM00219">
    <property type="entry name" value="TyrKc"/>
    <property type="match status" value="1"/>
</dbReference>
<feature type="binding site" evidence="21">
    <location>
        <position position="1411"/>
    </location>
    <ligand>
        <name>ATP</name>
        <dbReference type="ChEBI" id="CHEBI:30616"/>
    </ligand>
</feature>
<evidence type="ECO:0000256" key="18">
    <source>
        <dbReference type="ARBA" id="ARBA00023180"/>
    </source>
</evidence>
<dbReference type="InterPro" id="IPR036941">
    <property type="entry name" value="Rcpt_L-dom_sf"/>
</dbReference>
<keyword evidence="19" id="KW-0464">Manganese</keyword>
<dbReference type="GO" id="GO:0030182">
    <property type="term" value="P:neuron differentiation"/>
    <property type="evidence" value="ECO:0007669"/>
    <property type="project" value="UniProtKB-ARBA"/>
</dbReference>
<dbReference type="PROSITE" id="PS00107">
    <property type="entry name" value="PROTEIN_KINASE_ATP"/>
    <property type="match status" value="1"/>
</dbReference>
<dbReference type="Gene3D" id="2.60.40.10">
    <property type="entry name" value="Immunoglobulins"/>
    <property type="match status" value="3"/>
</dbReference>
<dbReference type="InterPro" id="IPR000719">
    <property type="entry name" value="Prot_kinase_dom"/>
</dbReference>
<organism evidence="25">
    <name type="scientific">Portunus trituberculatus</name>
    <name type="common">Swimming crab</name>
    <name type="synonym">Neptunus trituberculatus</name>
    <dbReference type="NCBI Taxonomy" id="210409"/>
    <lineage>
        <taxon>Eukaryota</taxon>
        <taxon>Metazoa</taxon>
        <taxon>Ecdysozoa</taxon>
        <taxon>Arthropoda</taxon>
        <taxon>Crustacea</taxon>
        <taxon>Multicrustacea</taxon>
        <taxon>Malacostraca</taxon>
        <taxon>Eumalacostraca</taxon>
        <taxon>Eucarida</taxon>
        <taxon>Decapoda</taxon>
        <taxon>Pleocyemata</taxon>
        <taxon>Brachyura</taxon>
        <taxon>Eubrachyura</taxon>
        <taxon>Portunoidea</taxon>
        <taxon>Portunidae</taxon>
        <taxon>Portuninae</taxon>
        <taxon>Portunus</taxon>
    </lineage>
</organism>
<keyword evidence="15" id="KW-0472">Membrane</keyword>
<reference evidence="25" key="1">
    <citation type="submission" date="2020-08" db="EMBL/GenBank/DDBJ databases">
        <authorList>
            <person name="Cai J."/>
            <person name="Zhu D."/>
            <person name="Xie X."/>
            <person name="Tu S."/>
            <person name="Guo Z."/>
            <person name="Wang M."/>
            <person name="Tuo P."/>
            <person name="Xu D."/>
            <person name="Wang Z."/>
        </authorList>
    </citation>
    <scope>NUCLEOTIDE SEQUENCE</scope>
</reference>
<dbReference type="InterPro" id="IPR006212">
    <property type="entry name" value="Furin_repeat"/>
</dbReference>
<evidence type="ECO:0000256" key="5">
    <source>
        <dbReference type="ARBA" id="ARBA00022679"/>
    </source>
</evidence>
<dbReference type="InterPro" id="IPR020635">
    <property type="entry name" value="Tyr_kinase_cat_dom"/>
</dbReference>
<evidence type="ECO:0000256" key="9">
    <source>
        <dbReference type="ARBA" id="ARBA00022729"/>
    </source>
</evidence>
<feature type="compositionally biased region" description="Acidic residues" evidence="22">
    <location>
        <begin position="921"/>
        <end position="946"/>
    </location>
</feature>
<keyword evidence="8" id="KW-0479">Metal-binding</keyword>
<dbReference type="GO" id="GO:0050793">
    <property type="term" value="P:regulation of developmental process"/>
    <property type="evidence" value="ECO:0007669"/>
    <property type="project" value="UniProtKB-ARBA"/>
</dbReference>
<keyword evidence="7" id="KW-0812">Transmembrane</keyword>
<dbReference type="InterPro" id="IPR000494">
    <property type="entry name" value="Rcpt_L-dom"/>
</dbReference>
<evidence type="ECO:0000256" key="2">
    <source>
        <dbReference type="ARBA" id="ARBA00004479"/>
    </source>
</evidence>
<keyword evidence="14" id="KW-1133">Transmembrane helix</keyword>
<feature type="region of interest" description="Disordered" evidence="22">
    <location>
        <begin position="906"/>
        <end position="967"/>
    </location>
</feature>
<evidence type="ECO:0000256" key="14">
    <source>
        <dbReference type="ARBA" id="ARBA00022989"/>
    </source>
</evidence>
<feature type="region of interest" description="Disordered" evidence="22">
    <location>
        <begin position="1808"/>
        <end position="1883"/>
    </location>
</feature>
<dbReference type="SUPFAM" id="SSF52058">
    <property type="entry name" value="L domain-like"/>
    <property type="match status" value="2"/>
</dbReference>
<evidence type="ECO:0000256" key="10">
    <source>
        <dbReference type="ARBA" id="ARBA00022737"/>
    </source>
</evidence>
<dbReference type="GO" id="GO:0043235">
    <property type="term" value="C:receptor complex"/>
    <property type="evidence" value="ECO:0007669"/>
    <property type="project" value="TreeGrafter"/>
</dbReference>
<feature type="compositionally biased region" description="Low complexity" evidence="22">
    <location>
        <begin position="1842"/>
        <end position="1851"/>
    </location>
</feature>
<evidence type="ECO:0000259" key="24">
    <source>
        <dbReference type="PROSITE" id="PS50853"/>
    </source>
</evidence>
<dbReference type="EMBL" id="MT912035">
    <property type="protein sequence ID" value="UEP53722.1"/>
    <property type="molecule type" value="mRNA"/>
</dbReference>
<dbReference type="EC" id="2.7.10.1" evidence="3"/>
<dbReference type="Pfam" id="PF07714">
    <property type="entry name" value="PK_Tyr_Ser-Thr"/>
    <property type="match status" value="1"/>
</dbReference>
<keyword evidence="10" id="KW-0677">Repeat</keyword>
<feature type="compositionally biased region" description="Polar residues" evidence="22">
    <location>
        <begin position="176"/>
        <end position="186"/>
    </location>
</feature>
<dbReference type="InterPro" id="IPR013783">
    <property type="entry name" value="Ig-like_fold"/>
</dbReference>
<dbReference type="PANTHER" id="PTHR24416">
    <property type="entry name" value="TYROSINE-PROTEIN KINASE RECEPTOR"/>
    <property type="match status" value="1"/>
</dbReference>
<feature type="compositionally biased region" description="Basic and acidic residues" evidence="22">
    <location>
        <begin position="947"/>
        <end position="967"/>
    </location>
</feature>
<dbReference type="Gene3D" id="3.80.20.20">
    <property type="entry name" value="Receptor L-domain"/>
    <property type="match status" value="2"/>
</dbReference>
<feature type="compositionally biased region" description="Low complexity" evidence="22">
    <location>
        <begin position="98"/>
        <end position="167"/>
    </location>
</feature>
<keyword evidence="5" id="KW-0808">Transferase</keyword>
<evidence type="ECO:0000256" key="8">
    <source>
        <dbReference type="ARBA" id="ARBA00022723"/>
    </source>
</evidence>
<dbReference type="GO" id="GO:0051130">
    <property type="term" value="P:positive regulation of cellular component organization"/>
    <property type="evidence" value="ECO:0007669"/>
    <property type="project" value="UniProtKB-ARBA"/>
</dbReference>
<dbReference type="PANTHER" id="PTHR24416:SF525">
    <property type="entry name" value="INSULIN-LIKE RECEPTOR"/>
    <property type="match status" value="1"/>
</dbReference>
<dbReference type="GO" id="GO:0004714">
    <property type="term" value="F:transmembrane receptor protein tyrosine kinase activity"/>
    <property type="evidence" value="ECO:0007669"/>
    <property type="project" value="UniProtKB-EC"/>
</dbReference>
<dbReference type="SMART" id="SM00261">
    <property type="entry name" value="FU"/>
    <property type="match status" value="1"/>
</dbReference>
<feature type="region of interest" description="Disordered" evidence="22">
    <location>
        <begin position="1672"/>
        <end position="1730"/>
    </location>
</feature>
<feature type="region of interest" description="Disordered" evidence="22">
    <location>
        <begin position="1936"/>
        <end position="1956"/>
    </location>
</feature>
<dbReference type="InterPro" id="IPR003961">
    <property type="entry name" value="FN3_dom"/>
</dbReference>
<dbReference type="InterPro" id="IPR001245">
    <property type="entry name" value="Ser-Thr/Tyr_kinase_cat_dom"/>
</dbReference>
<name>A0A8K1YT51_PORTR</name>
<dbReference type="InterPro" id="IPR050122">
    <property type="entry name" value="RTK"/>
</dbReference>
<evidence type="ECO:0000256" key="20">
    <source>
        <dbReference type="ARBA" id="ARBA00051243"/>
    </source>
</evidence>
<dbReference type="PROSITE" id="PS00109">
    <property type="entry name" value="PROTEIN_KINASE_TYR"/>
    <property type="match status" value="1"/>
</dbReference>
<feature type="region of interest" description="Disordered" evidence="22">
    <location>
        <begin position="98"/>
        <end position="210"/>
    </location>
</feature>
<dbReference type="PROSITE" id="PS50011">
    <property type="entry name" value="PROTEIN_KINASE_DOM"/>
    <property type="match status" value="1"/>
</dbReference>
<evidence type="ECO:0000256" key="16">
    <source>
        <dbReference type="ARBA" id="ARBA00023137"/>
    </source>
</evidence>
<evidence type="ECO:0000256" key="6">
    <source>
        <dbReference type="ARBA" id="ARBA00022685"/>
    </source>
</evidence>
<dbReference type="SMART" id="SM00060">
    <property type="entry name" value="FN3"/>
    <property type="match status" value="3"/>
</dbReference>
<keyword evidence="16" id="KW-0829">Tyrosine-protein kinase</keyword>
<dbReference type="GO" id="GO:0007169">
    <property type="term" value="P:cell surface receptor protein tyrosine kinase signaling pathway"/>
    <property type="evidence" value="ECO:0007669"/>
    <property type="project" value="TreeGrafter"/>
</dbReference>
<dbReference type="InterPro" id="IPR011009">
    <property type="entry name" value="Kinase-like_dom_sf"/>
</dbReference>
<dbReference type="Pfam" id="PF01030">
    <property type="entry name" value="Recep_L_domain"/>
    <property type="match status" value="2"/>
</dbReference>
<feature type="domain" description="Fibronectin type-III" evidence="24">
    <location>
        <begin position="1209"/>
        <end position="1304"/>
    </location>
</feature>
<dbReference type="InterPro" id="IPR009030">
    <property type="entry name" value="Growth_fac_rcpt_cys_sf"/>
</dbReference>
<dbReference type="GO" id="GO:0005524">
    <property type="term" value="F:ATP binding"/>
    <property type="evidence" value="ECO:0007669"/>
    <property type="project" value="UniProtKB-UniRule"/>
</dbReference>
<evidence type="ECO:0000256" key="19">
    <source>
        <dbReference type="ARBA" id="ARBA00023211"/>
    </source>
</evidence>
<feature type="domain" description="Protein kinase" evidence="23">
    <location>
        <begin position="1381"/>
        <end position="1636"/>
    </location>
</feature>
<dbReference type="InterPro" id="IPR008266">
    <property type="entry name" value="Tyr_kinase_AS"/>
</dbReference>